<dbReference type="Proteomes" id="UP000274909">
    <property type="component" value="Unassembled WGS sequence"/>
</dbReference>
<feature type="transmembrane region" description="Helical" evidence="1">
    <location>
        <begin position="98"/>
        <end position="122"/>
    </location>
</feature>
<keyword evidence="1" id="KW-0472">Membrane</keyword>
<evidence type="ECO:0000313" key="4">
    <source>
        <dbReference type="Proteomes" id="UP000274909"/>
    </source>
</evidence>
<evidence type="ECO:0000313" key="3">
    <source>
        <dbReference type="EMBL" id="RUQ99253.1"/>
    </source>
</evidence>
<comment type="caution">
    <text evidence="3">The sequence shown here is derived from an EMBL/GenBank/DDBJ whole genome shotgun (WGS) entry which is preliminary data.</text>
</comment>
<sequence>MSIPQNGQRRGPVIGIPAGETVASFTDYAGAQAAVDKLAAADFPVRGASIVGSDLKSVERITGRMSYGRAAAAGALSGAWLGLFFGLLLIIVSPESGIVFIGAAALIGAAFGMLFQVVTYTARRRRRDFSSIAQIVASSYAVVVDVESVNKARNILGVEPPSTAGEQGPSIYL</sequence>
<dbReference type="InterPro" id="IPR025889">
    <property type="entry name" value="GSP17M-like_dom"/>
</dbReference>
<feature type="domain" description="General stress protein 17M-like" evidence="2">
    <location>
        <begin position="21"/>
        <end position="93"/>
    </location>
</feature>
<accession>A0A3S0XLM7</accession>
<dbReference type="AlphaFoldDB" id="A0A3S0XLM7"/>
<keyword evidence="1" id="KW-0812">Transmembrane</keyword>
<reference evidence="3 4" key="1">
    <citation type="submission" date="2018-12" db="EMBL/GenBank/DDBJ databases">
        <authorList>
            <person name="Li F."/>
        </authorList>
    </citation>
    <scope>NUCLEOTIDE SEQUENCE [LARGE SCALE GENOMIC DNA]</scope>
    <source>
        <strain evidence="3 4">EGI 6500705</strain>
    </source>
</reference>
<name>A0A3S0XLM7_9MICO</name>
<dbReference type="OrthoDB" id="3381462at2"/>
<feature type="transmembrane region" description="Helical" evidence="1">
    <location>
        <begin position="70"/>
        <end position="92"/>
    </location>
</feature>
<dbReference type="EMBL" id="RZGZ01000003">
    <property type="protein sequence ID" value="RUQ99253.1"/>
    <property type="molecule type" value="Genomic_DNA"/>
</dbReference>
<keyword evidence="4" id="KW-1185">Reference proteome</keyword>
<dbReference type="RefSeq" id="WP_127050814.1">
    <property type="nucleotide sequence ID" value="NZ_RZGZ01000003.1"/>
</dbReference>
<keyword evidence="1" id="KW-1133">Transmembrane helix</keyword>
<organism evidence="3 4">
    <name type="scientific">Labedella endophytica</name>
    <dbReference type="NCBI Taxonomy" id="1523160"/>
    <lineage>
        <taxon>Bacteria</taxon>
        <taxon>Bacillati</taxon>
        <taxon>Actinomycetota</taxon>
        <taxon>Actinomycetes</taxon>
        <taxon>Micrococcales</taxon>
        <taxon>Microbacteriaceae</taxon>
        <taxon>Labedella</taxon>
    </lineage>
</organism>
<dbReference type="Pfam" id="PF11181">
    <property type="entry name" value="YflT"/>
    <property type="match status" value="1"/>
</dbReference>
<gene>
    <name evidence="3" type="ORF">ELQ94_13195</name>
</gene>
<protein>
    <recommendedName>
        <fullName evidence="2">General stress protein 17M-like domain-containing protein</fullName>
    </recommendedName>
</protein>
<evidence type="ECO:0000259" key="2">
    <source>
        <dbReference type="Pfam" id="PF11181"/>
    </source>
</evidence>
<proteinExistence type="predicted"/>
<evidence type="ECO:0000256" key="1">
    <source>
        <dbReference type="SAM" id="Phobius"/>
    </source>
</evidence>